<reference evidence="1 2" key="1">
    <citation type="journal article" date="2009" name="PLoS Genet.">
        <title>Genomic analysis of the basal lineage fungus Rhizopus oryzae reveals a whole-genome duplication.</title>
        <authorList>
            <person name="Ma L.-J."/>
            <person name="Ibrahim A.S."/>
            <person name="Skory C."/>
            <person name="Grabherr M.G."/>
            <person name="Burger G."/>
            <person name="Butler M."/>
            <person name="Elias M."/>
            <person name="Idnurm A."/>
            <person name="Lang B.F."/>
            <person name="Sone T."/>
            <person name="Abe A."/>
            <person name="Calvo S.E."/>
            <person name="Corrochano L.M."/>
            <person name="Engels R."/>
            <person name="Fu J."/>
            <person name="Hansberg W."/>
            <person name="Kim J.-M."/>
            <person name="Kodira C.D."/>
            <person name="Koehrsen M.J."/>
            <person name="Liu B."/>
            <person name="Miranda-Saavedra D."/>
            <person name="O'Leary S."/>
            <person name="Ortiz-Castellanos L."/>
            <person name="Poulter R."/>
            <person name="Rodriguez-Romero J."/>
            <person name="Ruiz-Herrera J."/>
            <person name="Shen Y.-Q."/>
            <person name="Zeng Q."/>
            <person name="Galagan J."/>
            <person name="Birren B.W."/>
            <person name="Cuomo C.A."/>
            <person name="Wickes B.L."/>
        </authorList>
    </citation>
    <scope>NUCLEOTIDE SEQUENCE [LARGE SCALE GENOMIC DNA]</scope>
    <source>
        <strain evidence="2">RA 99-880 / ATCC MYA-4621 / FGSC 9543 / NRRL 43880</strain>
    </source>
</reference>
<dbReference type="GeneID" id="93607558"/>
<dbReference type="EMBL" id="CH476732">
    <property type="protein sequence ID" value="EIE75882.1"/>
    <property type="molecule type" value="Genomic_DNA"/>
</dbReference>
<proteinExistence type="predicted"/>
<dbReference type="AlphaFoldDB" id="I1BI52"/>
<organism evidence="1 2">
    <name type="scientific">Rhizopus delemar (strain RA 99-880 / ATCC MYA-4621 / FGSC 9543 / NRRL 43880)</name>
    <name type="common">Mucormycosis agent</name>
    <name type="synonym">Rhizopus arrhizus var. delemar</name>
    <dbReference type="NCBI Taxonomy" id="246409"/>
    <lineage>
        <taxon>Eukaryota</taxon>
        <taxon>Fungi</taxon>
        <taxon>Fungi incertae sedis</taxon>
        <taxon>Mucoromycota</taxon>
        <taxon>Mucoromycotina</taxon>
        <taxon>Mucoromycetes</taxon>
        <taxon>Mucorales</taxon>
        <taxon>Mucorineae</taxon>
        <taxon>Rhizopodaceae</taxon>
        <taxon>Rhizopus</taxon>
    </lineage>
</organism>
<dbReference type="InParanoid" id="I1BI52"/>
<keyword evidence="2" id="KW-1185">Reference proteome</keyword>
<name>I1BI52_RHIO9</name>
<sequence length="161" mass="18301">MEEFLISLYSAPFSHHLVPSSSQENALSRNPKEFIPSHHASPNCTICSKPHPPTSNTIAHFICPCPPKYTMWLLILTAYVNPSLQYVLHILLSDRPCTSSSNLCDPSLPLIPLSFEQMYGYTLQGIWQVHWSSIFQVTSFFPIAIISTIINYFTHLHEQLQ</sequence>
<dbReference type="RefSeq" id="XP_067511278.1">
    <property type="nucleotide sequence ID" value="XM_067655177.1"/>
</dbReference>
<accession>I1BI52</accession>
<dbReference type="Proteomes" id="UP000009138">
    <property type="component" value="Unassembled WGS sequence"/>
</dbReference>
<gene>
    <name evidence="1" type="ORF">RO3G_00586</name>
</gene>
<protein>
    <submittedName>
        <fullName evidence="1">Uncharacterized protein</fullName>
    </submittedName>
</protein>
<evidence type="ECO:0000313" key="2">
    <source>
        <dbReference type="Proteomes" id="UP000009138"/>
    </source>
</evidence>
<dbReference type="VEuPathDB" id="FungiDB:RO3G_00586"/>
<evidence type="ECO:0000313" key="1">
    <source>
        <dbReference type="EMBL" id="EIE75882.1"/>
    </source>
</evidence>